<name>A0ABW5CAV3_9PROT</name>
<accession>A0ABW5CAV3</accession>
<reference evidence="3" key="1">
    <citation type="journal article" date="2019" name="Int. J. Syst. Evol. Microbiol.">
        <title>The Global Catalogue of Microorganisms (GCM) 10K type strain sequencing project: providing services to taxonomists for standard genome sequencing and annotation.</title>
        <authorList>
            <consortium name="The Broad Institute Genomics Platform"/>
            <consortium name="The Broad Institute Genome Sequencing Center for Infectious Disease"/>
            <person name="Wu L."/>
            <person name="Ma J."/>
        </authorList>
    </citation>
    <scope>NUCLEOTIDE SEQUENCE [LARGE SCALE GENOMIC DNA]</scope>
    <source>
        <strain evidence="3">KCTC 15012</strain>
    </source>
</reference>
<keyword evidence="3" id="KW-1185">Reference proteome</keyword>
<dbReference type="RefSeq" id="WP_377316537.1">
    <property type="nucleotide sequence ID" value="NZ_JBHUIY010000020.1"/>
</dbReference>
<evidence type="ECO:0000256" key="1">
    <source>
        <dbReference type="SAM" id="MobiDB-lite"/>
    </source>
</evidence>
<organism evidence="2 3">
    <name type="scientific">Phaeospirillum tilakii</name>
    <dbReference type="NCBI Taxonomy" id="741673"/>
    <lineage>
        <taxon>Bacteria</taxon>
        <taxon>Pseudomonadati</taxon>
        <taxon>Pseudomonadota</taxon>
        <taxon>Alphaproteobacteria</taxon>
        <taxon>Rhodospirillales</taxon>
        <taxon>Rhodospirillaceae</taxon>
        <taxon>Phaeospirillum</taxon>
    </lineage>
</organism>
<dbReference type="Proteomes" id="UP001597296">
    <property type="component" value="Unassembled WGS sequence"/>
</dbReference>
<evidence type="ECO:0008006" key="4">
    <source>
        <dbReference type="Google" id="ProtNLM"/>
    </source>
</evidence>
<dbReference type="PROSITE" id="PS51318">
    <property type="entry name" value="TAT"/>
    <property type="match status" value="1"/>
</dbReference>
<sequence length="73" mass="7543">MIGRRRLLGLIGLGGAALALAGCGRKGRPVELDNAVYPHLYPFTPYPGRPAAPEAPAEAEAPPPPAATTDTPR</sequence>
<protein>
    <recommendedName>
        <fullName evidence="4">Lipoprotein-attachment site-containing protein</fullName>
    </recommendedName>
</protein>
<feature type="compositionally biased region" description="Low complexity" evidence="1">
    <location>
        <begin position="51"/>
        <end position="60"/>
    </location>
</feature>
<gene>
    <name evidence="2" type="ORF">ACFSNB_11245</name>
</gene>
<comment type="caution">
    <text evidence="2">The sequence shown here is derived from an EMBL/GenBank/DDBJ whole genome shotgun (WGS) entry which is preliminary data.</text>
</comment>
<evidence type="ECO:0000313" key="2">
    <source>
        <dbReference type="EMBL" id="MFD2234380.1"/>
    </source>
</evidence>
<dbReference type="InterPro" id="IPR006311">
    <property type="entry name" value="TAT_signal"/>
</dbReference>
<dbReference type="PROSITE" id="PS51257">
    <property type="entry name" value="PROKAR_LIPOPROTEIN"/>
    <property type="match status" value="1"/>
</dbReference>
<evidence type="ECO:0000313" key="3">
    <source>
        <dbReference type="Proteomes" id="UP001597296"/>
    </source>
</evidence>
<proteinExistence type="predicted"/>
<feature type="region of interest" description="Disordered" evidence="1">
    <location>
        <begin position="47"/>
        <end position="73"/>
    </location>
</feature>
<dbReference type="EMBL" id="JBHUIY010000020">
    <property type="protein sequence ID" value="MFD2234380.1"/>
    <property type="molecule type" value="Genomic_DNA"/>
</dbReference>